<reference evidence="1 2" key="1">
    <citation type="journal article" date="2016" name="Nat. Commun.">
        <title>Thousands of microbial genomes shed light on interconnected biogeochemical processes in an aquifer system.</title>
        <authorList>
            <person name="Anantharaman K."/>
            <person name="Brown C.T."/>
            <person name="Hug L.A."/>
            <person name="Sharon I."/>
            <person name="Castelle C.J."/>
            <person name="Probst A.J."/>
            <person name="Thomas B.C."/>
            <person name="Singh A."/>
            <person name="Wilkins M.J."/>
            <person name="Karaoz U."/>
            <person name="Brodie E.L."/>
            <person name="Williams K.H."/>
            <person name="Hubbard S.S."/>
            <person name="Banfield J.F."/>
        </authorList>
    </citation>
    <scope>NUCLEOTIDE SEQUENCE [LARGE SCALE GENOMIC DNA]</scope>
</reference>
<dbReference type="Proteomes" id="UP000178323">
    <property type="component" value="Unassembled WGS sequence"/>
</dbReference>
<comment type="caution">
    <text evidence="1">The sequence shown here is derived from an EMBL/GenBank/DDBJ whole genome shotgun (WGS) entry which is preliminary data.</text>
</comment>
<sequence length="414" mass="46789">MRKKIISMTVLAIAVLLCFYFFIPEGQSKKNVYYQSGEFLIQGDRQILMVPNGREIEFLEIAKNDKLIKLREINALGDPYNALIRENQTGTYAIVLEGDFVVQYDISDLSQIKVVKKMGPYWKHYDYYYDIAPFRGNRFLTAGEKGITIWNADTLTVMEKVYERKTKDVESYNESIYAISDEGAIIFNAEREKIIDPYIRIGEHRHQIFVNDEGIGYFPGDDALKLRTYTSYKNMPHPSPAGNAAAGFNGIVYFANGWDVYKLDKDLNLIKNITASRKSGEWSSGLKTVDLDQGKRVIVFNGSDILLLNEDLEILDEYSYTPSNAEILSSKTMKISPRHGGPKQPVMVAGSGFWPGETVNLYVGVRKYELRANDAGDVFKMAEVPEDAKIGKTNILMSGTQSGFSHSAVFEIQE</sequence>
<evidence type="ECO:0000313" key="1">
    <source>
        <dbReference type="EMBL" id="OGF20905.1"/>
    </source>
</evidence>
<proteinExistence type="predicted"/>
<accession>A0A1F5S2K2</accession>
<name>A0A1F5S2K2_9BACT</name>
<gene>
    <name evidence="1" type="ORF">A2Y83_02675</name>
</gene>
<dbReference type="AlphaFoldDB" id="A0A1F5S2K2"/>
<organism evidence="1 2">
    <name type="scientific">Candidatus Falkowbacteria bacterium RBG_13_39_14</name>
    <dbReference type="NCBI Taxonomy" id="1797985"/>
    <lineage>
        <taxon>Bacteria</taxon>
        <taxon>Candidatus Falkowiibacteriota</taxon>
    </lineage>
</organism>
<protein>
    <submittedName>
        <fullName evidence="1">Uncharacterized protein</fullName>
    </submittedName>
</protein>
<dbReference type="EMBL" id="MFFS01000078">
    <property type="protein sequence ID" value="OGF20905.1"/>
    <property type="molecule type" value="Genomic_DNA"/>
</dbReference>
<evidence type="ECO:0000313" key="2">
    <source>
        <dbReference type="Proteomes" id="UP000178323"/>
    </source>
</evidence>